<accession>G6AUY5</accession>
<evidence type="ECO:0000313" key="3">
    <source>
        <dbReference type="Proteomes" id="UP000004407"/>
    </source>
</evidence>
<comment type="caution">
    <text evidence="2">The sequence shown here is derived from an EMBL/GenBank/DDBJ whole genome shotgun (WGS) entry which is preliminary data.</text>
</comment>
<dbReference type="HOGENOM" id="CLU_2438343_0_0_10"/>
<organism evidence="2 3">
    <name type="scientific">Leyella stercorea DSM 18206</name>
    <dbReference type="NCBI Taxonomy" id="1002367"/>
    <lineage>
        <taxon>Bacteria</taxon>
        <taxon>Pseudomonadati</taxon>
        <taxon>Bacteroidota</taxon>
        <taxon>Bacteroidia</taxon>
        <taxon>Bacteroidales</taxon>
        <taxon>Prevotellaceae</taxon>
        <taxon>Leyella</taxon>
    </lineage>
</organism>
<reference evidence="2 3" key="1">
    <citation type="submission" date="2011-08" db="EMBL/GenBank/DDBJ databases">
        <authorList>
            <person name="Weinstock G."/>
            <person name="Sodergren E."/>
            <person name="Clifton S."/>
            <person name="Fulton L."/>
            <person name="Fulton B."/>
            <person name="Courtney L."/>
            <person name="Fronick C."/>
            <person name="Harrison M."/>
            <person name="Strong C."/>
            <person name="Farmer C."/>
            <person name="Delahaunty K."/>
            <person name="Markovic C."/>
            <person name="Hall O."/>
            <person name="Minx P."/>
            <person name="Tomlinson C."/>
            <person name="Mitreva M."/>
            <person name="Hou S."/>
            <person name="Chen J."/>
            <person name="Wollam A."/>
            <person name="Pepin K.H."/>
            <person name="Johnson M."/>
            <person name="Bhonagiri V."/>
            <person name="Zhang X."/>
            <person name="Suruliraj S."/>
            <person name="Warren W."/>
            <person name="Chinwalla A."/>
            <person name="Mardis E.R."/>
            <person name="Wilson R.K."/>
        </authorList>
    </citation>
    <scope>NUCLEOTIDE SEQUENCE [LARGE SCALE GENOMIC DNA]</scope>
    <source>
        <strain evidence="2 3">DSM 18206</strain>
    </source>
</reference>
<gene>
    <name evidence="2" type="ORF">HMPREF0673_00420</name>
</gene>
<name>G6AUY5_9BACT</name>
<feature type="compositionally biased region" description="Polar residues" evidence="1">
    <location>
        <begin position="17"/>
        <end position="26"/>
    </location>
</feature>
<feature type="region of interest" description="Disordered" evidence="1">
    <location>
        <begin position="1"/>
        <end position="46"/>
    </location>
</feature>
<dbReference type="Proteomes" id="UP000004407">
    <property type="component" value="Unassembled WGS sequence"/>
</dbReference>
<dbReference type="AlphaFoldDB" id="G6AUY5"/>
<evidence type="ECO:0000256" key="1">
    <source>
        <dbReference type="SAM" id="MobiDB-lite"/>
    </source>
</evidence>
<sequence>MSSCTERNPIRQRTETDQTADGIQSDSGRKPIGRRTQTVGGAAVSAAPTKQTGNLLQLSPLHQPSKLAIYCSWLRSALPLARARSAPTKQ</sequence>
<dbReference type="EMBL" id="AFZZ01000053">
    <property type="protein sequence ID" value="EHJ41658.1"/>
    <property type="molecule type" value="Genomic_DNA"/>
</dbReference>
<evidence type="ECO:0000313" key="2">
    <source>
        <dbReference type="EMBL" id="EHJ41658.1"/>
    </source>
</evidence>
<protein>
    <submittedName>
        <fullName evidence="2">Uncharacterized protein</fullName>
    </submittedName>
</protein>
<proteinExistence type="predicted"/>